<keyword evidence="10 13" id="KW-0413">Isomerase</keyword>
<dbReference type="PIRSF" id="PIRSF004911">
    <property type="entry name" value="DUF160"/>
    <property type="match status" value="1"/>
</dbReference>
<feature type="domain" description="Radical SAM core" evidence="12">
    <location>
        <begin position="108"/>
        <end position="332"/>
    </location>
</feature>
<dbReference type="PANTHER" id="PTHR30538">
    <property type="entry name" value="LYSINE 2,3-AMINOMUTASE-RELATED"/>
    <property type="match status" value="1"/>
</dbReference>
<keyword evidence="6" id="KW-0479">Metal-binding</keyword>
<dbReference type="NCBIfam" id="TIGR03821">
    <property type="entry name" value="EFP_modif_epmB"/>
    <property type="match status" value="1"/>
</dbReference>
<evidence type="ECO:0000256" key="5">
    <source>
        <dbReference type="ARBA" id="ARBA00022691"/>
    </source>
</evidence>
<comment type="caution">
    <text evidence="13">The sequence shown here is derived from an EMBL/GenBank/DDBJ whole genome shotgun (WGS) entry which is preliminary data.</text>
</comment>
<evidence type="ECO:0000313" key="13">
    <source>
        <dbReference type="EMBL" id="PJE78003.1"/>
    </source>
</evidence>
<evidence type="ECO:0000256" key="9">
    <source>
        <dbReference type="ARBA" id="ARBA00023014"/>
    </source>
</evidence>
<dbReference type="NCBIfam" id="TIGR00238">
    <property type="entry name" value="KamA family radical SAM protein"/>
    <property type="match status" value="1"/>
</dbReference>
<evidence type="ECO:0000256" key="10">
    <source>
        <dbReference type="ARBA" id="ARBA00023235"/>
    </source>
</evidence>
<dbReference type="GO" id="GO:0046872">
    <property type="term" value="F:metal ion binding"/>
    <property type="evidence" value="ECO:0007669"/>
    <property type="project" value="UniProtKB-KW"/>
</dbReference>
<comment type="cofactor">
    <cofactor evidence="2">
        <name>pyridoxal 5'-phosphate</name>
        <dbReference type="ChEBI" id="CHEBI:597326"/>
    </cofactor>
</comment>
<dbReference type="InterPro" id="IPR007197">
    <property type="entry name" value="rSAM"/>
</dbReference>
<keyword evidence="4" id="KW-0004">4Fe-4S</keyword>
<organism evidence="13">
    <name type="scientific">invertebrate metagenome</name>
    <dbReference type="NCBI Taxonomy" id="1711999"/>
    <lineage>
        <taxon>unclassified sequences</taxon>
        <taxon>metagenomes</taxon>
        <taxon>organismal metagenomes</taxon>
    </lineage>
</organism>
<dbReference type="CDD" id="cd01335">
    <property type="entry name" value="Radical_SAM"/>
    <property type="match status" value="1"/>
</dbReference>
<dbReference type="InterPro" id="IPR013785">
    <property type="entry name" value="Aldolase_TIM"/>
</dbReference>
<evidence type="ECO:0000256" key="7">
    <source>
        <dbReference type="ARBA" id="ARBA00022898"/>
    </source>
</evidence>
<dbReference type="PROSITE" id="PS51918">
    <property type="entry name" value="RADICAL_SAM"/>
    <property type="match status" value="1"/>
</dbReference>
<dbReference type="InterPro" id="IPR058240">
    <property type="entry name" value="rSAM_sf"/>
</dbReference>
<sequence length="339" mass="38131">MIASNPLYLHTHDSLGWQKTLANCLTQPEQLLQRLELDLSALSEIKKAHSDFKLLVPEPYLKRIKKGDPDDPLLKQILPTGQELSQTPGFTRDPLNEGEYNPFEGIIHKYKGRLLLITSGACAVNCRFCFRRHFPYQNNQLGGAKLDKALSYIAKDTSIREVILSGGDPLAASDNRLQRLTTSLAAISHVQILRIHSRLPIVIPQRITDEMIHWFTSTRLSPVLVIHCNHPQEIDQQVANSLNQLHRAGVTLLNQSTLLKGVNDSAEVLIRLSHKLFEHHVLPYYLHQLDHVQGAAHFEVSDTKALKLMHAVMANCSGYLVPKLVRELDGYPNKIPLSA</sequence>
<dbReference type="SFLD" id="SFLDS00029">
    <property type="entry name" value="Radical_SAM"/>
    <property type="match status" value="1"/>
</dbReference>
<keyword evidence="7" id="KW-0663">Pyridoxal phosphate</keyword>
<keyword evidence="5" id="KW-0949">S-adenosyl-L-methionine</keyword>
<dbReference type="InterPro" id="IPR022462">
    <property type="entry name" value="EpmB"/>
</dbReference>
<protein>
    <recommendedName>
        <fullName evidence="3">L-lysine 2,3-aminomutase</fullName>
    </recommendedName>
    <alternativeName>
        <fullName evidence="11">EF-P post-translational modification enzyme B</fullName>
    </alternativeName>
</protein>
<dbReference type="EMBL" id="NSIT01000297">
    <property type="protein sequence ID" value="PJE78003.1"/>
    <property type="molecule type" value="Genomic_DNA"/>
</dbReference>
<evidence type="ECO:0000256" key="6">
    <source>
        <dbReference type="ARBA" id="ARBA00022723"/>
    </source>
</evidence>
<dbReference type="PANTHER" id="PTHR30538:SF1">
    <property type="entry name" value="L-LYSINE 2,3-AMINOMUTASE"/>
    <property type="match status" value="1"/>
</dbReference>
<name>A0A2H9T451_9ZZZZ</name>
<dbReference type="SFLD" id="SFLDF00314">
    <property type="entry name" value="L-lysine_2_3-aminomutase_(yjeK"/>
    <property type="match status" value="1"/>
</dbReference>
<gene>
    <name evidence="13" type="primary">epmB</name>
    <name evidence="13" type="ORF">CI610_03066</name>
</gene>
<proteinExistence type="predicted"/>
<dbReference type="GO" id="GO:0016853">
    <property type="term" value="F:isomerase activity"/>
    <property type="evidence" value="ECO:0007669"/>
    <property type="project" value="UniProtKB-KW"/>
</dbReference>
<accession>A0A2H9T451</accession>
<evidence type="ECO:0000256" key="1">
    <source>
        <dbReference type="ARBA" id="ARBA00001352"/>
    </source>
</evidence>
<dbReference type="InterPro" id="IPR003739">
    <property type="entry name" value="Lys_aminomutase/Glu_NH3_mut"/>
</dbReference>
<dbReference type="SFLD" id="SFLDG01070">
    <property type="entry name" value="PLP-dependent"/>
    <property type="match status" value="1"/>
</dbReference>
<dbReference type="Gene3D" id="3.20.20.70">
    <property type="entry name" value="Aldolase class I"/>
    <property type="match status" value="1"/>
</dbReference>
<evidence type="ECO:0000256" key="11">
    <source>
        <dbReference type="ARBA" id="ARBA00030756"/>
    </source>
</evidence>
<keyword evidence="9" id="KW-0411">Iron-sulfur</keyword>
<dbReference type="AlphaFoldDB" id="A0A2H9T451"/>
<evidence type="ECO:0000256" key="3">
    <source>
        <dbReference type="ARBA" id="ARBA00022363"/>
    </source>
</evidence>
<reference evidence="13" key="1">
    <citation type="journal article" date="2017" name="Appl. Environ. Microbiol.">
        <title>Molecular characterization of an Endozoicomonas-like organism causing infection in king scallop Pecten maximus L.</title>
        <authorList>
            <person name="Cano I."/>
            <person name="van Aerle R."/>
            <person name="Ross S."/>
            <person name="Verner-Jeffreys D.W."/>
            <person name="Paley R.K."/>
            <person name="Rimmer G."/>
            <person name="Ryder D."/>
            <person name="Hooper P."/>
            <person name="Stone D."/>
            <person name="Feist S.W."/>
        </authorList>
    </citation>
    <scope>NUCLEOTIDE SEQUENCE</scope>
</reference>
<dbReference type="SUPFAM" id="SSF102114">
    <property type="entry name" value="Radical SAM enzymes"/>
    <property type="match status" value="1"/>
</dbReference>
<evidence type="ECO:0000256" key="2">
    <source>
        <dbReference type="ARBA" id="ARBA00001933"/>
    </source>
</evidence>
<evidence type="ECO:0000259" key="12">
    <source>
        <dbReference type="PROSITE" id="PS51918"/>
    </source>
</evidence>
<keyword evidence="8" id="KW-0408">Iron</keyword>
<dbReference type="GO" id="GO:0051539">
    <property type="term" value="F:4 iron, 4 sulfur cluster binding"/>
    <property type="evidence" value="ECO:0007669"/>
    <property type="project" value="UniProtKB-KW"/>
</dbReference>
<comment type="catalytic activity">
    <reaction evidence="1">
        <text>L-lysine = D-beta-lysine</text>
        <dbReference type="Rhea" id="RHEA:44148"/>
        <dbReference type="ChEBI" id="CHEBI:32551"/>
        <dbReference type="ChEBI" id="CHEBI:84138"/>
    </reaction>
</comment>
<evidence type="ECO:0000256" key="4">
    <source>
        <dbReference type="ARBA" id="ARBA00022485"/>
    </source>
</evidence>
<evidence type="ECO:0000256" key="8">
    <source>
        <dbReference type="ARBA" id="ARBA00023004"/>
    </source>
</evidence>